<evidence type="ECO:0000256" key="1">
    <source>
        <dbReference type="SAM" id="MobiDB-lite"/>
    </source>
</evidence>
<reference evidence="2" key="1">
    <citation type="journal article" date="2019" name="Sci. Rep.">
        <title>Draft genome of Tanacetum cinerariifolium, the natural source of mosquito coil.</title>
        <authorList>
            <person name="Yamashiro T."/>
            <person name="Shiraishi A."/>
            <person name="Satake H."/>
            <person name="Nakayama K."/>
        </authorList>
    </citation>
    <scope>NUCLEOTIDE SEQUENCE</scope>
</reference>
<comment type="caution">
    <text evidence="2">The sequence shown here is derived from an EMBL/GenBank/DDBJ whole genome shotgun (WGS) entry which is preliminary data.</text>
</comment>
<name>A0A699JBL0_TANCI</name>
<accession>A0A699JBL0</accession>
<feature type="compositionally biased region" description="Polar residues" evidence="1">
    <location>
        <begin position="15"/>
        <end position="27"/>
    </location>
</feature>
<organism evidence="2">
    <name type="scientific">Tanacetum cinerariifolium</name>
    <name type="common">Dalmatian daisy</name>
    <name type="synonym">Chrysanthemum cinerariifolium</name>
    <dbReference type="NCBI Taxonomy" id="118510"/>
    <lineage>
        <taxon>Eukaryota</taxon>
        <taxon>Viridiplantae</taxon>
        <taxon>Streptophyta</taxon>
        <taxon>Embryophyta</taxon>
        <taxon>Tracheophyta</taxon>
        <taxon>Spermatophyta</taxon>
        <taxon>Magnoliopsida</taxon>
        <taxon>eudicotyledons</taxon>
        <taxon>Gunneridae</taxon>
        <taxon>Pentapetalae</taxon>
        <taxon>asterids</taxon>
        <taxon>campanulids</taxon>
        <taxon>Asterales</taxon>
        <taxon>Asteraceae</taxon>
        <taxon>Asteroideae</taxon>
        <taxon>Anthemideae</taxon>
        <taxon>Anthemidinae</taxon>
        <taxon>Tanacetum</taxon>
    </lineage>
</organism>
<evidence type="ECO:0000313" key="2">
    <source>
        <dbReference type="EMBL" id="GFA21433.1"/>
    </source>
</evidence>
<sequence>MYNKGKRTASEDDNQSSSGGHRQSINNERCLGKRRQLAWYLTEEGARDIQVNIPDLQPLPLNITRIVQTHEPAGEYKRIQREAHTYPINVDTTCALKRIAGTMESAAIKNAVAALTEVHEIMRFKAQI</sequence>
<protein>
    <submittedName>
        <fullName evidence="2">Uncharacterized protein</fullName>
    </submittedName>
</protein>
<dbReference type="EMBL" id="BKCJ010386790">
    <property type="protein sequence ID" value="GFA21433.1"/>
    <property type="molecule type" value="Genomic_DNA"/>
</dbReference>
<proteinExistence type="predicted"/>
<gene>
    <name evidence="2" type="ORF">Tci_593405</name>
</gene>
<feature type="region of interest" description="Disordered" evidence="1">
    <location>
        <begin position="1"/>
        <end position="28"/>
    </location>
</feature>
<dbReference type="AlphaFoldDB" id="A0A699JBL0"/>